<proteinExistence type="predicted"/>
<dbReference type="EMBL" id="CP036526">
    <property type="protein sequence ID" value="QDT11676.1"/>
    <property type="molecule type" value="Genomic_DNA"/>
</dbReference>
<dbReference type="Gene3D" id="2.40.30.170">
    <property type="match status" value="1"/>
</dbReference>
<dbReference type="RefSeq" id="WP_145419472.1">
    <property type="nucleotide sequence ID" value="NZ_CP036526.1"/>
</dbReference>
<sequence>MTTGASPTDDSGANIKAAGLNVSLLGSSHRESAEAARHVDPTNATPESLAAFIVDEQRKTSKNRPMVPRADVDRIMKLIETVSTAKDRAEAISLMVNQIAADLEGSTVRCGLGGKQLRRLYDQKLGWLGPESTLFVAAQERWSTRVSGLSKATNEQERDTFTVSIPQPDGEGHCSVWITGFDRTPFWLQATAATLRYVVWDRPTKSWLRAPERLRLASSAWLVAAGMVFAVIALWPIDYRIPCTAIVQPVQQRLVAAPFEATLLETKIQPGDVVQAGQLLVLLDGRPLRLELESIETEIQRFDKEHRVALVNGRVAESQQAALSKRRSERRHQLLSDRLERLEVTSPIDGVVVSGDLERFIGSPLETGQTILEVAPLDRVLVEIEIPEFEIGYVQAESDTRVRFASVGGASIRQKIQAVYPAAEVRDDRSVFVAKIEVDNSDGKLRPGMKGDATTYGPLRPTSWSWIRGTWERMLWWAGY</sequence>
<dbReference type="Pfam" id="PF25954">
    <property type="entry name" value="Beta-barrel_RND_2"/>
    <property type="match status" value="1"/>
</dbReference>
<reference evidence="4 5" key="1">
    <citation type="submission" date="2019-02" db="EMBL/GenBank/DDBJ databases">
        <title>Deep-cultivation of Planctomycetes and their phenomic and genomic characterization uncovers novel biology.</title>
        <authorList>
            <person name="Wiegand S."/>
            <person name="Jogler M."/>
            <person name="Boedeker C."/>
            <person name="Pinto D."/>
            <person name="Vollmers J."/>
            <person name="Rivas-Marin E."/>
            <person name="Kohn T."/>
            <person name="Peeters S.H."/>
            <person name="Heuer A."/>
            <person name="Rast P."/>
            <person name="Oberbeckmann S."/>
            <person name="Bunk B."/>
            <person name="Jeske O."/>
            <person name="Meyerdierks A."/>
            <person name="Storesund J.E."/>
            <person name="Kallscheuer N."/>
            <person name="Luecker S."/>
            <person name="Lage O.M."/>
            <person name="Pohl T."/>
            <person name="Merkel B.J."/>
            <person name="Hornburger P."/>
            <person name="Mueller R.-W."/>
            <person name="Bruemmer F."/>
            <person name="Labrenz M."/>
            <person name="Spormann A.M."/>
            <person name="Op den Camp H."/>
            <person name="Overmann J."/>
            <person name="Amann R."/>
            <person name="Jetten M.S.M."/>
            <person name="Mascher T."/>
            <person name="Medema M.H."/>
            <person name="Devos D.P."/>
            <person name="Kaster A.-K."/>
            <person name="Ovreas L."/>
            <person name="Rohde M."/>
            <person name="Galperin M.Y."/>
            <person name="Jogler C."/>
        </authorList>
    </citation>
    <scope>NUCLEOTIDE SEQUENCE [LARGE SCALE GENOMIC DNA]</scope>
    <source>
        <strain evidence="4 5">K23_9</strain>
    </source>
</reference>
<keyword evidence="2" id="KW-0175">Coiled coil</keyword>
<protein>
    <recommendedName>
        <fullName evidence="3">CusB-like beta-barrel domain-containing protein</fullName>
    </recommendedName>
</protein>
<dbReference type="OrthoDB" id="9806939at2"/>
<evidence type="ECO:0000313" key="5">
    <source>
        <dbReference type="Proteomes" id="UP000319817"/>
    </source>
</evidence>
<dbReference type="PANTHER" id="PTHR32347:SF23">
    <property type="entry name" value="BLL5650 PROTEIN"/>
    <property type="match status" value="1"/>
</dbReference>
<comment type="subcellular location">
    <subcellularLocation>
        <location evidence="1">Cell envelope</location>
    </subcellularLocation>
</comment>
<dbReference type="SUPFAM" id="SSF111369">
    <property type="entry name" value="HlyD-like secretion proteins"/>
    <property type="match status" value="1"/>
</dbReference>
<dbReference type="AlphaFoldDB" id="A0A517NX62"/>
<dbReference type="InterPro" id="IPR050465">
    <property type="entry name" value="UPF0194_transport"/>
</dbReference>
<evidence type="ECO:0000256" key="1">
    <source>
        <dbReference type="ARBA" id="ARBA00004196"/>
    </source>
</evidence>
<feature type="domain" description="CusB-like beta-barrel" evidence="3">
    <location>
        <begin position="382"/>
        <end position="452"/>
    </location>
</feature>
<dbReference type="InterPro" id="IPR058792">
    <property type="entry name" value="Beta-barrel_RND_2"/>
</dbReference>
<organism evidence="4 5">
    <name type="scientific">Stieleria marina</name>
    <dbReference type="NCBI Taxonomy" id="1930275"/>
    <lineage>
        <taxon>Bacteria</taxon>
        <taxon>Pseudomonadati</taxon>
        <taxon>Planctomycetota</taxon>
        <taxon>Planctomycetia</taxon>
        <taxon>Pirellulales</taxon>
        <taxon>Pirellulaceae</taxon>
        <taxon>Stieleria</taxon>
    </lineage>
</organism>
<evidence type="ECO:0000313" key="4">
    <source>
        <dbReference type="EMBL" id="QDT11676.1"/>
    </source>
</evidence>
<dbReference type="Gene3D" id="2.40.50.100">
    <property type="match status" value="1"/>
</dbReference>
<dbReference type="Proteomes" id="UP000319817">
    <property type="component" value="Chromosome"/>
</dbReference>
<dbReference type="PANTHER" id="PTHR32347">
    <property type="entry name" value="EFFLUX SYSTEM COMPONENT YKNX-RELATED"/>
    <property type="match status" value="1"/>
</dbReference>
<accession>A0A517NX62</accession>
<keyword evidence="5" id="KW-1185">Reference proteome</keyword>
<evidence type="ECO:0000256" key="2">
    <source>
        <dbReference type="ARBA" id="ARBA00023054"/>
    </source>
</evidence>
<evidence type="ECO:0000259" key="3">
    <source>
        <dbReference type="Pfam" id="PF25954"/>
    </source>
</evidence>
<name>A0A517NX62_9BACT</name>
<dbReference type="GO" id="GO:0030313">
    <property type="term" value="C:cell envelope"/>
    <property type="evidence" value="ECO:0007669"/>
    <property type="project" value="UniProtKB-SubCell"/>
</dbReference>
<gene>
    <name evidence="4" type="ORF">K239x_36760</name>
</gene>